<evidence type="ECO:0000313" key="2">
    <source>
        <dbReference type="EMBL" id="CAK0791626.1"/>
    </source>
</evidence>
<evidence type="ECO:0000313" key="3">
    <source>
        <dbReference type="Proteomes" id="UP001189429"/>
    </source>
</evidence>
<sequence length="263" mass="29900">AFAGEAGRPRHALPAPRVARAARATGRSRRCPDNLPGGSELWVKDADAEPRPFYGWSSELGRWVEWPRDGLKKWWQQPGYLTPNGYRQNPVWNINDYNLCVLETRFAKLEARLTQKLKASGMTIEEIRARSETFEFLESPDRPKVTDKMMYLLQVKALHDGREDELIDLRDGVSAFLKGAAPPQADGSDPVWKDIWGGTAAGENVVWNNKLPGYSRADYERATGKKVKYKKTGSDWYDDYLSKGVDEPADTYRPSYDDKKAER</sequence>
<accession>A0ABN9PK11</accession>
<organism evidence="2 3">
    <name type="scientific">Prorocentrum cordatum</name>
    <dbReference type="NCBI Taxonomy" id="2364126"/>
    <lineage>
        <taxon>Eukaryota</taxon>
        <taxon>Sar</taxon>
        <taxon>Alveolata</taxon>
        <taxon>Dinophyceae</taxon>
        <taxon>Prorocentrales</taxon>
        <taxon>Prorocentraceae</taxon>
        <taxon>Prorocentrum</taxon>
    </lineage>
</organism>
<keyword evidence="3" id="KW-1185">Reference proteome</keyword>
<evidence type="ECO:0000256" key="1">
    <source>
        <dbReference type="SAM" id="MobiDB-lite"/>
    </source>
</evidence>
<feature type="compositionally biased region" description="Low complexity" evidence="1">
    <location>
        <begin position="12"/>
        <end position="25"/>
    </location>
</feature>
<protein>
    <submittedName>
        <fullName evidence="2">Uncharacterized protein</fullName>
    </submittedName>
</protein>
<reference evidence="2" key="1">
    <citation type="submission" date="2023-10" db="EMBL/GenBank/DDBJ databases">
        <authorList>
            <person name="Chen Y."/>
            <person name="Shah S."/>
            <person name="Dougan E. K."/>
            <person name="Thang M."/>
            <person name="Chan C."/>
        </authorList>
    </citation>
    <scope>NUCLEOTIDE SEQUENCE [LARGE SCALE GENOMIC DNA]</scope>
</reference>
<dbReference type="Proteomes" id="UP001189429">
    <property type="component" value="Unassembled WGS sequence"/>
</dbReference>
<feature type="region of interest" description="Disordered" evidence="1">
    <location>
        <begin position="1"/>
        <end position="33"/>
    </location>
</feature>
<gene>
    <name evidence="2" type="ORF">PCOR1329_LOCUS2468</name>
</gene>
<feature type="region of interest" description="Disordered" evidence="1">
    <location>
        <begin position="236"/>
        <end position="263"/>
    </location>
</feature>
<dbReference type="EMBL" id="CAUYUJ010000624">
    <property type="protein sequence ID" value="CAK0791626.1"/>
    <property type="molecule type" value="Genomic_DNA"/>
</dbReference>
<proteinExistence type="predicted"/>
<comment type="caution">
    <text evidence="2">The sequence shown here is derived from an EMBL/GenBank/DDBJ whole genome shotgun (WGS) entry which is preliminary data.</text>
</comment>
<name>A0ABN9PK11_9DINO</name>
<feature type="non-terminal residue" evidence="2">
    <location>
        <position position="1"/>
    </location>
</feature>